<keyword evidence="3" id="KW-1185">Reference proteome</keyword>
<dbReference type="Gene3D" id="1.10.10.10">
    <property type="entry name" value="Winged helix-like DNA-binding domain superfamily/Winged helix DNA-binding domain"/>
    <property type="match status" value="1"/>
</dbReference>
<dbReference type="InterPro" id="IPR000281">
    <property type="entry name" value="HTH_RpiR"/>
</dbReference>
<dbReference type="InterPro" id="IPR009057">
    <property type="entry name" value="Homeodomain-like_sf"/>
</dbReference>
<dbReference type="Pfam" id="PF01418">
    <property type="entry name" value="HTH_6"/>
    <property type="match status" value="1"/>
</dbReference>
<protein>
    <recommendedName>
        <fullName evidence="1">HTH rpiR-type domain-containing protein</fullName>
    </recommendedName>
</protein>
<dbReference type="Proteomes" id="UP001156882">
    <property type="component" value="Unassembled WGS sequence"/>
</dbReference>
<evidence type="ECO:0000259" key="1">
    <source>
        <dbReference type="PROSITE" id="PS51071"/>
    </source>
</evidence>
<dbReference type="SUPFAM" id="SSF46689">
    <property type="entry name" value="Homeodomain-like"/>
    <property type="match status" value="1"/>
</dbReference>
<dbReference type="RefSeq" id="WP_284312363.1">
    <property type="nucleotide sequence ID" value="NZ_BSPC01000022.1"/>
</dbReference>
<organism evidence="2 3">
    <name type="scientific">Labrys miyagiensis</name>
    <dbReference type="NCBI Taxonomy" id="346912"/>
    <lineage>
        <taxon>Bacteria</taxon>
        <taxon>Pseudomonadati</taxon>
        <taxon>Pseudomonadota</taxon>
        <taxon>Alphaproteobacteria</taxon>
        <taxon>Hyphomicrobiales</taxon>
        <taxon>Xanthobacteraceae</taxon>
        <taxon>Labrys</taxon>
    </lineage>
</organism>
<sequence length="95" mass="10715">MSEMPLSVPPSSFEELKLMMAHHKIRLPRQLYRIMIEAIQGPDLIAFGTAHDVAATCGVSPSTVSRLARHLGFKSFKELKALFREPFQEVTFRTA</sequence>
<proteinExistence type="predicted"/>
<evidence type="ECO:0000313" key="3">
    <source>
        <dbReference type="Proteomes" id="UP001156882"/>
    </source>
</evidence>
<gene>
    <name evidence="2" type="ORF">GCM10007874_24490</name>
</gene>
<accession>A0ABQ6CII6</accession>
<comment type="caution">
    <text evidence="2">The sequence shown here is derived from an EMBL/GenBank/DDBJ whole genome shotgun (WGS) entry which is preliminary data.</text>
</comment>
<feature type="domain" description="HTH rpiR-type" evidence="1">
    <location>
        <begin position="14"/>
        <end position="90"/>
    </location>
</feature>
<dbReference type="PROSITE" id="PS51071">
    <property type="entry name" value="HTH_RPIR"/>
    <property type="match status" value="1"/>
</dbReference>
<reference evidence="3" key="1">
    <citation type="journal article" date="2019" name="Int. J. Syst. Evol. Microbiol.">
        <title>The Global Catalogue of Microorganisms (GCM) 10K type strain sequencing project: providing services to taxonomists for standard genome sequencing and annotation.</title>
        <authorList>
            <consortium name="The Broad Institute Genomics Platform"/>
            <consortium name="The Broad Institute Genome Sequencing Center for Infectious Disease"/>
            <person name="Wu L."/>
            <person name="Ma J."/>
        </authorList>
    </citation>
    <scope>NUCLEOTIDE SEQUENCE [LARGE SCALE GENOMIC DNA]</scope>
    <source>
        <strain evidence="3">NBRC 101365</strain>
    </source>
</reference>
<evidence type="ECO:0000313" key="2">
    <source>
        <dbReference type="EMBL" id="GLS19432.1"/>
    </source>
</evidence>
<dbReference type="InterPro" id="IPR036388">
    <property type="entry name" value="WH-like_DNA-bd_sf"/>
</dbReference>
<dbReference type="EMBL" id="BSPC01000022">
    <property type="protein sequence ID" value="GLS19432.1"/>
    <property type="molecule type" value="Genomic_DNA"/>
</dbReference>
<name>A0ABQ6CII6_9HYPH</name>